<accession>A0A3P7G9N0</accession>
<sequence length="341" mass="36360">MSGSKLSCVSSTSVASSSVAAAPNTPNTSASHVQRGMGVSYEGLAANPAYINPSSFLPHAFLHHHPYEFYDRYFKNGLQPPPPPPLPPPPPFLLPPSPALAARMMPNIRYSAPPCSQAWMYSGKPSAGGDTCKDDTTSSNIYETPYAAVDVASASKMPNDASSGNDNSGVCFTSYGVINTTYGNDDGCSHANRYAGLGETQAQAQAQNRPLMEWVVKKRTDGTRYITRRPVRNRLTKERGGHRHAEERVGGTTDDDGGGGEMRSKGAITVSNRQHSKGSGCERRRQQEGCTSSNPTGRVGSRAPRGSSGHRHRGTPTQQSQQQQQQQPPASSGGLVSLTTV</sequence>
<feature type="compositionally biased region" description="Low complexity" evidence="1">
    <location>
        <begin position="318"/>
        <end position="327"/>
    </location>
</feature>
<feature type="region of interest" description="Disordered" evidence="1">
    <location>
        <begin position="225"/>
        <end position="341"/>
    </location>
</feature>
<evidence type="ECO:0000313" key="2">
    <source>
        <dbReference type="EMBL" id="VDM18195.1"/>
    </source>
</evidence>
<protein>
    <submittedName>
        <fullName evidence="2">Uncharacterized protein</fullName>
    </submittedName>
</protein>
<gene>
    <name evidence="2" type="ORF">TTAC_LOCUS1549</name>
</gene>
<evidence type="ECO:0000313" key="3">
    <source>
        <dbReference type="Proteomes" id="UP000274429"/>
    </source>
</evidence>
<name>A0A3P7G9N0_HYDTA</name>
<dbReference type="InterPro" id="IPR051971">
    <property type="entry name" value="E3_ubiquitin-PDZ_ligase"/>
</dbReference>
<proteinExistence type="predicted"/>
<dbReference type="PANTHER" id="PTHR15545:SF8">
    <property type="entry name" value="SLO-INTERACTING PROTEIN 1"/>
    <property type="match status" value="1"/>
</dbReference>
<dbReference type="PANTHER" id="PTHR15545">
    <property type="entry name" value="PDZ DOMAIN CONTAINING RING FINGER PROTEIN 3, 4"/>
    <property type="match status" value="1"/>
</dbReference>
<reference evidence="2 3" key="1">
    <citation type="submission" date="2018-11" db="EMBL/GenBank/DDBJ databases">
        <authorList>
            <consortium name="Pathogen Informatics"/>
        </authorList>
    </citation>
    <scope>NUCLEOTIDE SEQUENCE [LARGE SCALE GENOMIC DNA]</scope>
</reference>
<dbReference type="AlphaFoldDB" id="A0A3P7G9N0"/>
<evidence type="ECO:0000256" key="1">
    <source>
        <dbReference type="SAM" id="MobiDB-lite"/>
    </source>
</evidence>
<feature type="compositionally biased region" description="Basic and acidic residues" evidence="1">
    <location>
        <begin position="235"/>
        <end position="249"/>
    </location>
</feature>
<keyword evidence="3" id="KW-1185">Reference proteome</keyword>
<dbReference type="Proteomes" id="UP000274429">
    <property type="component" value="Unassembled WGS sequence"/>
</dbReference>
<organism evidence="2 3">
    <name type="scientific">Hydatigena taeniaeformis</name>
    <name type="common">Feline tapeworm</name>
    <name type="synonym">Taenia taeniaeformis</name>
    <dbReference type="NCBI Taxonomy" id="6205"/>
    <lineage>
        <taxon>Eukaryota</taxon>
        <taxon>Metazoa</taxon>
        <taxon>Spiralia</taxon>
        <taxon>Lophotrochozoa</taxon>
        <taxon>Platyhelminthes</taxon>
        <taxon>Cestoda</taxon>
        <taxon>Eucestoda</taxon>
        <taxon>Cyclophyllidea</taxon>
        <taxon>Taeniidae</taxon>
        <taxon>Hydatigera</taxon>
    </lineage>
</organism>
<dbReference type="OrthoDB" id="6288662at2759"/>
<dbReference type="EMBL" id="UYWX01000371">
    <property type="protein sequence ID" value="VDM18195.1"/>
    <property type="molecule type" value="Genomic_DNA"/>
</dbReference>